<proteinExistence type="predicted"/>
<protein>
    <submittedName>
        <fullName evidence="2">Uncharacterized protein</fullName>
    </submittedName>
</protein>
<name>A0A2V2FKF8_9FIRM</name>
<reference evidence="1" key="2">
    <citation type="submission" date="2022-03" db="EMBL/GenBank/DDBJ databases">
        <title>First case of bacteraemia caused by Dielma fastidiosa in a patient hospitalised with diverticulitis.</title>
        <authorList>
            <person name="Forman-Ankjaer B."/>
            <person name="Hvid-Jensen F."/>
            <person name="Kobel C.M."/>
            <person name="Greve T."/>
        </authorList>
    </citation>
    <scope>NUCLEOTIDE SEQUENCE</scope>
    <source>
        <strain evidence="1">AUH_DF_2021</strain>
    </source>
</reference>
<dbReference type="EMBL" id="QJKH01000008">
    <property type="protein sequence ID" value="PXX78200.1"/>
    <property type="molecule type" value="Genomic_DNA"/>
</dbReference>
<dbReference type="STRING" id="1034346.GCA_000313565_00470"/>
<reference evidence="2 3" key="1">
    <citation type="submission" date="2018-05" db="EMBL/GenBank/DDBJ databases">
        <title>Genomic Encyclopedia of Type Strains, Phase IV (KMG-IV): sequencing the most valuable type-strain genomes for metagenomic binning, comparative biology and taxonomic classification.</title>
        <authorList>
            <person name="Goeker M."/>
        </authorList>
    </citation>
    <scope>NUCLEOTIDE SEQUENCE [LARGE SCALE GENOMIC DNA]</scope>
    <source>
        <strain evidence="2 3">JC118</strain>
    </source>
</reference>
<dbReference type="OrthoDB" id="1656116at2"/>
<keyword evidence="3" id="KW-1185">Reference proteome</keyword>
<evidence type="ECO:0000313" key="2">
    <source>
        <dbReference type="EMBL" id="PXX78200.1"/>
    </source>
</evidence>
<evidence type="ECO:0000313" key="3">
    <source>
        <dbReference type="Proteomes" id="UP000247612"/>
    </source>
</evidence>
<organism evidence="2 3">
    <name type="scientific">Dielma fastidiosa</name>
    <dbReference type="NCBI Taxonomy" id="1034346"/>
    <lineage>
        <taxon>Bacteria</taxon>
        <taxon>Bacillati</taxon>
        <taxon>Bacillota</taxon>
        <taxon>Erysipelotrichia</taxon>
        <taxon>Erysipelotrichales</taxon>
        <taxon>Erysipelotrichaceae</taxon>
        <taxon>Dielma</taxon>
    </lineage>
</organism>
<accession>A0A2V2FKF8</accession>
<evidence type="ECO:0000313" key="1">
    <source>
        <dbReference type="EMBL" id="MDY5167359.1"/>
    </source>
</evidence>
<dbReference type="EMBL" id="JALDAW010000011">
    <property type="protein sequence ID" value="MDY5167359.1"/>
    <property type="molecule type" value="Genomic_DNA"/>
</dbReference>
<sequence>MRLLYIDSSFFLETPKSTTMLMRLVKYLQGNEPDVLLISVTQQVAVKEVFQSFLLLMEQVDLHLMVSPTRIHLGSINGEINEFYAGINGIKLKPREGSAVELIAEGDDLKIQRIYLDFMYEDKRAIKILSEKDLEAFLKKYLSVPVNPKKYS</sequence>
<dbReference type="RefSeq" id="WP_022936774.1">
    <property type="nucleotide sequence ID" value="NZ_BAABZA010000001.1"/>
</dbReference>
<comment type="caution">
    <text evidence="2">The sequence shown here is derived from an EMBL/GenBank/DDBJ whole genome shotgun (WGS) entry which is preliminary data.</text>
</comment>
<dbReference type="AlphaFoldDB" id="A0A2V2FKF8"/>
<dbReference type="Proteomes" id="UP001276902">
    <property type="component" value="Unassembled WGS sequence"/>
</dbReference>
<dbReference type="Proteomes" id="UP000247612">
    <property type="component" value="Unassembled WGS sequence"/>
</dbReference>
<gene>
    <name evidence="2" type="ORF">DES51_108127</name>
    <name evidence="1" type="ORF">MQE39_04400</name>
</gene>